<evidence type="ECO:0000313" key="2">
    <source>
        <dbReference type="EMBL" id="MDI6100355.1"/>
    </source>
</evidence>
<dbReference type="GO" id="GO:0016787">
    <property type="term" value="F:hydrolase activity"/>
    <property type="evidence" value="ECO:0007669"/>
    <property type="project" value="UniProtKB-KW"/>
</dbReference>
<name>A0ABT6WL23_9ACTN</name>
<dbReference type="RefSeq" id="WP_282761081.1">
    <property type="nucleotide sequence ID" value="NZ_JASCTH010000010.1"/>
</dbReference>
<sequence>MSALVLVPGAWHGGWWYDPLVTALREQGRRAHAVTLAGLGPDDDLTVTPVNLTTHVDQLDALVDQLTSGGEKVVLVGHSYGGLIVNAVADRDPRRISALIHLDSDMVEDGESQWDVTTDAIRRTFLDGIGDDGFGVAPLPFFDSRARPHPLATFLQKSRLTGAWREVPVKRFAAALDTPGGPQAPSAMVKVRDDPAWHYEEWDTTHNVLRDGPDRVLGLLRDL</sequence>
<dbReference type="EMBL" id="JASCTH010000010">
    <property type="protein sequence ID" value="MDI6100355.1"/>
    <property type="molecule type" value="Genomic_DNA"/>
</dbReference>
<gene>
    <name evidence="2" type="ORF">QLQ12_17245</name>
</gene>
<dbReference type="Pfam" id="PF12697">
    <property type="entry name" value="Abhydrolase_6"/>
    <property type="match status" value="1"/>
</dbReference>
<dbReference type="Gene3D" id="3.40.50.1820">
    <property type="entry name" value="alpha/beta hydrolase"/>
    <property type="match status" value="1"/>
</dbReference>
<evidence type="ECO:0000259" key="1">
    <source>
        <dbReference type="Pfam" id="PF12697"/>
    </source>
</evidence>
<protein>
    <submittedName>
        <fullName evidence="2">Alpha/beta fold hydrolase</fullName>
    </submittedName>
</protein>
<dbReference type="InterPro" id="IPR029058">
    <property type="entry name" value="AB_hydrolase_fold"/>
</dbReference>
<accession>A0ABT6WL23</accession>
<dbReference type="PANTHER" id="PTHR37017">
    <property type="entry name" value="AB HYDROLASE-1 DOMAIN-CONTAINING PROTEIN-RELATED"/>
    <property type="match status" value="1"/>
</dbReference>
<dbReference type="SUPFAM" id="SSF53474">
    <property type="entry name" value="alpha/beta-Hydrolases"/>
    <property type="match status" value="1"/>
</dbReference>
<keyword evidence="3" id="KW-1185">Reference proteome</keyword>
<dbReference type="InterPro" id="IPR000073">
    <property type="entry name" value="AB_hydrolase_1"/>
</dbReference>
<dbReference type="PANTHER" id="PTHR37017:SF11">
    <property type="entry name" value="ESTERASE_LIPASE_THIOESTERASE DOMAIN-CONTAINING PROTEIN"/>
    <property type="match status" value="1"/>
</dbReference>
<organism evidence="2 3">
    <name type="scientific">Actinoplanes sandaracinus</name>
    <dbReference type="NCBI Taxonomy" id="3045177"/>
    <lineage>
        <taxon>Bacteria</taxon>
        <taxon>Bacillati</taxon>
        <taxon>Actinomycetota</taxon>
        <taxon>Actinomycetes</taxon>
        <taxon>Micromonosporales</taxon>
        <taxon>Micromonosporaceae</taxon>
        <taxon>Actinoplanes</taxon>
    </lineage>
</organism>
<dbReference type="InterPro" id="IPR052897">
    <property type="entry name" value="Sec-Metab_Biosynth_Hydrolase"/>
</dbReference>
<comment type="caution">
    <text evidence="2">The sequence shown here is derived from an EMBL/GenBank/DDBJ whole genome shotgun (WGS) entry which is preliminary data.</text>
</comment>
<reference evidence="2 3" key="1">
    <citation type="submission" date="2023-05" db="EMBL/GenBank/DDBJ databases">
        <title>Actinoplanes sp. NEAU-A12 genome sequencing.</title>
        <authorList>
            <person name="Wang Z.-S."/>
        </authorList>
    </citation>
    <scope>NUCLEOTIDE SEQUENCE [LARGE SCALE GENOMIC DNA]</scope>
    <source>
        <strain evidence="2 3">NEAU-A12</strain>
    </source>
</reference>
<evidence type="ECO:0000313" key="3">
    <source>
        <dbReference type="Proteomes" id="UP001241758"/>
    </source>
</evidence>
<feature type="domain" description="AB hydrolase-1" evidence="1">
    <location>
        <begin position="4"/>
        <end position="195"/>
    </location>
</feature>
<proteinExistence type="predicted"/>
<keyword evidence="2" id="KW-0378">Hydrolase</keyword>
<dbReference type="Proteomes" id="UP001241758">
    <property type="component" value="Unassembled WGS sequence"/>
</dbReference>